<sequence>MRRFAIHGIVLLLLTTVVTGCWDMRNVRDMYYLSAIGIDWKDDKYYLYVQLLDFTSISKNDGGLPAEPAQTWVGVGSGITLDQAVEDLYRATEKRIFWGQVSTIIYSQSMIDKGVEKSFDLLNRYQETRYYIWVYGTKEPIEDIFHVTPLFHTSPLDTAMYDPLTVFQQASLVRPIVLQSLLRHYYDAGSSVVIPKLVIKTGNWRSIKELKPVITMDGAYIINQAGIRKQMSYEELLGIRWVEENYDRSNILVKDNNKPVAHFNLYNSSVKIIPNDQLTALSVTISLKGVLAEVIEEMTIPELEKLAEQQIAEQVKMTYEIARKRGIDIYNLNHLFYRKYNKQWKAQQEAGSIELTKQLLDQVKVNVHIENMGKYRVNK</sequence>
<keyword evidence="11" id="KW-1185">Reference proteome</keyword>
<feature type="domain" description="Spore germination protein N-terminal" evidence="9">
    <location>
        <begin position="23"/>
        <end position="197"/>
    </location>
</feature>
<keyword evidence="4" id="KW-0732">Signal</keyword>
<dbReference type="PANTHER" id="PTHR35789:SF1">
    <property type="entry name" value="SPORE GERMINATION PROTEIN B3"/>
    <property type="match status" value="1"/>
</dbReference>
<organism evidence="10 11">
    <name type="scientific">Paenibacillus yanchengensis</name>
    <dbReference type="NCBI Taxonomy" id="2035833"/>
    <lineage>
        <taxon>Bacteria</taxon>
        <taxon>Bacillati</taxon>
        <taxon>Bacillota</taxon>
        <taxon>Bacilli</taxon>
        <taxon>Bacillales</taxon>
        <taxon>Paenibacillaceae</taxon>
        <taxon>Paenibacillus</taxon>
    </lineage>
</organism>
<evidence type="ECO:0000256" key="6">
    <source>
        <dbReference type="ARBA" id="ARBA00023139"/>
    </source>
</evidence>
<dbReference type="InterPro" id="IPR046953">
    <property type="entry name" value="Spore_GerAC-like_C"/>
</dbReference>
<name>A0ABW4YFS9_9BACL</name>
<dbReference type="RefSeq" id="WP_377769588.1">
    <property type="nucleotide sequence ID" value="NZ_JBHUHO010000007.1"/>
</dbReference>
<keyword evidence="3" id="KW-0309">Germination</keyword>
<comment type="similarity">
    <text evidence="2">Belongs to the GerABKC lipoprotein family.</text>
</comment>
<gene>
    <name evidence="10" type="ORF">ACFSJH_02290</name>
</gene>
<dbReference type="EMBL" id="JBHUHO010000007">
    <property type="protein sequence ID" value="MFD2114575.1"/>
    <property type="molecule type" value="Genomic_DNA"/>
</dbReference>
<reference evidence="11" key="1">
    <citation type="journal article" date="2019" name="Int. J. Syst. Evol. Microbiol.">
        <title>The Global Catalogue of Microorganisms (GCM) 10K type strain sequencing project: providing services to taxonomists for standard genome sequencing and annotation.</title>
        <authorList>
            <consortium name="The Broad Institute Genomics Platform"/>
            <consortium name="The Broad Institute Genome Sequencing Center for Infectious Disease"/>
            <person name="Wu L."/>
            <person name="Ma J."/>
        </authorList>
    </citation>
    <scope>NUCLEOTIDE SEQUENCE [LARGE SCALE GENOMIC DNA]</scope>
    <source>
        <strain evidence="11">GH52</strain>
    </source>
</reference>
<dbReference type="PROSITE" id="PS51257">
    <property type="entry name" value="PROKAR_LIPOPROTEIN"/>
    <property type="match status" value="1"/>
</dbReference>
<evidence type="ECO:0000256" key="3">
    <source>
        <dbReference type="ARBA" id="ARBA00022544"/>
    </source>
</evidence>
<evidence type="ECO:0000256" key="1">
    <source>
        <dbReference type="ARBA" id="ARBA00004635"/>
    </source>
</evidence>
<feature type="domain" description="Spore germination GerAC-like C-terminal" evidence="8">
    <location>
        <begin position="218"/>
        <end position="373"/>
    </location>
</feature>
<keyword evidence="7" id="KW-0449">Lipoprotein</keyword>
<evidence type="ECO:0000256" key="4">
    <source>
        <dbReference type="ARBA" id="ARBA00022729"/>
    </source>
</evidence>
<accession>A0ABW4YFS9</accession>
<evidence type="ECO:0000256" key="2">
    <source>
        <dbReference type="ARBA" id="ARBA00007886"/>
    </source>
</evidence>
<evidence type="ECO:0000259" key="9">
    <source>
        <dbReference type="Pfam" id="PF25198"/>
    </source>
</evidence>
<evidence type="ECO:0000313" key="11">
    <source>
        <dbReference type="Proteomes" id="UP001597362"/>
    </source>
</evidence>
<evidence type="ECO:0000256" key="5">
    <source>
        <dbReference type="ARBA" id="ARBA00023136"/>
    </source>
</evidence>
<comment type="subcellular location">
    <subcellularLocation>
        <location evidence="1">Membrane</location>
        <topology evidence="1">Lipid-anchor</topology>
    </subcellularLocation>
</comment>
<dbReference type="Pfam" id="PF05504">
    <property type="entry name" value="Spore_GerAC"/>
    <property type="match status" value="1"/>
</dbReference>
<dbReference type="InterPro" id="IPR008844">
    <property type="entry name" value="Spore_GerAC-like"/>
</dbReference>
<dbReference type="PANTHER" id="PTHR35789">
    <property type="entry name" value="SPORE GERMINATION PROTEIN B3"/>
    <property type="match status" value="1"/>
</dbReference>
<dbReference type="InterPro" id="IPR038501">
    <property type="entry name" value="Spore_GerAC_C_sf"/>
</dbReference>
<evidence type="ECO:0000259" key="8">
    <source>
        <dbReference type="Pfam" id="PF05504"/>
    </source>
</evidence>
<proteinExistence type="inferred from homology"/>
<protein>
    <submittedName>
        <fullName evidence="10">Ger(X)C family spore germination protein</fullName>
    </submittedName>
</protein>
<dbReference type="Pfam" id="PF25198">
    <property type="entry name" value="Spore_GerAC_N"/>
    <property type="match status" value="1"/>
</dbReference>
<keyword evidence="6" id="KW-0564">Palmitate</keyword>
<dbReference type="Proteomes" id="UP001597362">
    <property type="component" value="Unassembled WGS sequence"/>
</dbReference>
<evidence type="ECO:0000256" key="7">
    <source>
        <dbReference type="ARBA" id="ARBA00023288"/>
    </source>
</evidence>
<dbReference type="NCBIfam" id="TIGR02887">
    <property type="entry name" value="spore_ger_x_C"/>
    <property type="match status" value="1"/>
</dbReference>
<dbReference type="InterPro" id="IPR057336">
    <property type="entry name" value="GerAC_N"/>
</dbReference>
<keyword evidence="5" id="KW-0472">Membrane</keyword>
<comment type="caution">
    <text evidence="10">The sequence shown here is derived from an EMBL/GenBank/DDBJ whole genome shotgun (WGS) entry which is preliminary data.</text>
</comment>
<evidence type="ECO:0000313" key="10">
    <source>
        <dbReference type="EMBL" id="MFD2114575.1"/>
    </source>
</evidence>
<dbReference type="Gene3D" id="3.30.300.210">
    <property type="entry name" value="Nutrient germinant receptor protein C, domain 3"/>
    <property type="match status" value="1"/>
</dbReference>